<dbReference type="STRING" id="679192.HMPREF9013_0948"/>
<dbReference type="eggNOG" id="COG1011">
    <property type="taxonomic scope" value="Bacteria"/>
</dbReference>
<dbReference type="InterPro" id="IPR023214">
    <property type="entry name" value="HAD_sf"/>
</dbReference>
<gene>
    <name evidence="1" type="ORF">HMPREF9013_0948</name>
</gene>
<name>D2MMH0_9FIRM</name>
<proteinExistence type="predicted"/>
<dbReference type="SUPFAM" id="SSF56784">
    <property type="entry name" value="HAD-like"/>
    <property type="match status" value="1"/>
</dbReference>
<dbReference type="AlphaFoldDB" id="D2MMH0"/>
<dbReference type="EMBL" id="ADFR01000002">
    <property type="protein sequence ID" value="EFC06246.1"/>
    <property type="molecule type" value="Genomic_DNA"/>
</dbReference>
<dbReference type="InterPro" id="IPR036412">
    <property type="entry name" value="HAD-like_sf"/>
</dbReference>
<comment type="caution">
    <text evidence="1">The sequence shown here is derived from an EMBL/GenBank/DDBJ whole genome shotgun (WGS) entry which is preliminary data.</text>
</comment>
<reference evidence="1" key="1">
    <citation type="submission" date="2009-12" db="EMBL/GenBank/DDBJ databases">
        <authorList>
            <person name="Miao Y.-W."/>
            <person name="Wu G.-S."/>
            <person name="Kong Q.-P."/>
            <person name="Ouyang Y.-N."/>
            <person name="Liang J.-P."/>
            <person name="Yang Z.-Y."/>
            <person name="Yu N."/>
            <person name="Zhang Y.-P."/>
        </authorList>
    </citation>
    <scope>NUCLEOTIDE SEQUENCE</scope>
    <source>
        <strain evidence="1">W1219</strain>
    </source>
</reference>
<evidence type="ECO:0000313" key="1">
    <source>
        <dbReference type="EMBL" id="EFC06246.1"/>
    </source>
</evidence>
<dbReference type="Gene3D" id="3.40.50.1000">
    <property type="entry name" value="HAD superfamily/HAD-like"/>
    <property type="match status" value="1"/>
</dbReference>
<keyword evidence="2" id="KW-1185">Reference proteome</keyword>
<protein>
    <submittedName>
        <fullName evidence="1">Uncharacterized protein</fullName>
    </submittedName>
</protein>
<sequence>MIKAVFINYVLSVILPKGEDLQVASDEIVCHSKLNSHEEVRDWLLKNIEGYFHNQPYTKLENVVLNILKYKSDDIKFKGNAQKVVRAYQSFWMYAPISDDFKEFLRLCPVPVYIVCNESADYVRVNLKRNNLHVAEVISADFVGKTLMYQETFEKALEVACIKKEEVLNISSILGELEVAKNEVGLNSILLDRNRKYYETKYKRTRSLVETLPQIFKELGDNEWQIQSK</sequence>
<dbReference type="RefSeq" id="WP_006626591.1">
    <property type="nucleotide sequence ID" value="NZ_ADFR01000002.1"/>
</dbReference>
<dbReference type="Proteomes" id="UP000005017">
    <property type="component" value="Unassembled WGS sequence"/>
</dbReference>
<organism evidence="1 2">
    <name type="scientific">Bulleidia extructa W1219</name>
    <dbReference type="NCBI Taxonomy" id="679192"/>
    <lineage>
        <taxon>Bacteria</taxon>
        <taxon>Bacillati</taxon>
        <taxon>Bacillota</taxon>
        <taxon>Erysipelotrichia</taxon>
        <taxon>Erysipelotrichales</taxon>
        <taxon>Erysipelotrichaceae</taxon>
        <taxon>Bulleidia</taxon>
    </lineage>
</organism>
<evidence type="ECO:0000313" key="2">
    <source>
        <dbReference type="Proteomes" id="UP000005017"/>
    </source>
</evidence>
<dbReference type="OrthoDB" id="264363at2"/>
<accession>D2MMH0</accession>